<accession>A0A7H9EJT5</accession>
<protein>
    <submittedName>
        <fullName evidence="2">Uncharacterized protein</fullName>
    </submittedName>
</protein>
<feature type="transmembrane region" description="Helical" evidence="1">
    <location>
        <begin position="30"/>
        <end position="48"/>
    </location>
</feature>
<keyword evidence="1" id="KW-0472">Membrane</keyword>
<dbReference type="RefSeq" id="WP_180849627.1">
    <property type="nucleotide sequence ID" value="NZ_CP047418.1"/>
</dbReference>
<evidence type="ECO:0000313" key="2">
    <source>
        <dbReference type="EMBL" id="QLL77904.1"/>
    </source>
</evidence>
<keyword evidence="1" id="KW-1133">Transmembrane helix</keyword>
<proteinExistence type="predicted"/>
<keyword evidence="1" id="KW-0812">Transmembrane</keyword>
<name>A0A7H9EJT5_9LACO</name>
<dbReference type="EMBL" id="CP047418">
    <property type="protein sequence ID" value="QLL77904.1"/>
    <property type="molecule type" value="Genomic_DNA"/>
</dbReference>
<dbReference type="KEGG" id="lsw:GTO87_04360"/>
<dbReference type="Proteomes" id="UP000510886">
    <property type="component" value="Chromosome"/>
</dbReference>
<evidence type="ECO:0000313" key="3">
    <source>
        <dbReference type="Proteomes" id="UP000510886"/>
    </source>
</evidence>
<dbReference type="AlphaFoldDB" id="A0A7H9EJT5"/>
<gene>
    <name evidence="2" type="ORF">GTO87_04360</name>
</gene>
<reference evidence="2 3" key="1">
    <citation type="submission" date="2020-01" db="EMBL/GenBank/DDBJ databases">
        <title>Complete and circular genome sequences of six lactobacillus isolates from horses.</title>
        <authorList>
            <person name="Hassan H.M."/>
        </authorList>
    </citation>
    <scope>NUCLEOTIDE SEQUENCE [LARGE SCALE GENOMIC DNA]</scope>
    <source>
        <strain evidence="2 3">1A</strain>
    </source>
</reference>
<sequence length="50" mass="5870">MKKKQFHYTLVAYLLGTLAYIVYFSLRHSILMLGFGIATIFMLAYTLLFF</sequence>
<organism evidence="2 3">
    <name type="scientific">Ligilactobacillus saerimneri</name>
    <dbReference type="NCBI Taxonomy" id="228229"/>
    <lineage>
        <taxon>Bacteria</taxon>
        <taxon>Bacillati</taxon>
        <taxon>Bacillota</taxon>
        <taxon>Bacilli</taxon>
        <taxon>Lactobacillales</taxon>
        <taxon>Lactobacillaceae</taxon>
        <taxon>Ligilactobacillus</taxon>
    </lineage>
</organism>
<feature type="transmembrane region" description="Helical" evidence="1">
    <location>
        <begin position="6"/>
        <end position="23"/>
    </location>
</feature>
<evidence type="ECO:0000256" key="1">
    <source>
        <dbReference type="SAM" id="Phobius"/>
    </source>
</evidence>